<evidence type="ECO:0008006" key="3">
    <source>
        <dbReference type="Google" id="ProtNLM"/>
    </source>
</evidence>
<dbReference type="Proteomes" id="UP001357485">
    <property type="component" value="Unassembled WGS sequence"/>
</dbReference>
<organism evidence="1 2">
    <name type="scientific">Cryomyces antarcticus</name>
    <dbReference type="NCBI Taxonomy" id="329879"/>
    <lineage>
        <taxon>Eukaryota</taxon>
        <taxon>Fungi</taxon>
        <taxon>Dikarya</taxon>
        <taxon>Ascomycota</taxon>
        <taxon>Pezizomycotina</taxon>
        <taxon>Dothideomycetes</taxon>
        <taxon>Dothideomycetes incertae sedis</taxon>
        <taxon>Cryomyces</taxon>
    </lineage>
</organism>
<name>A0ABR0M1W8_9PEZI</name>
<comment type="caution">
    <text evidence="1">The sequence shown here is derived from an EMBL/GenBank/DDBJ whole genome shotgun (WGS) entry which is preliminary data.</text>
</comment>
<gene>
    <name evidence="1" type="ORF">LTR16_010753</name>
</gene>
<proteinExistence type="predicted"/>
<dbReference type="EMBL" id="JAVRRA010003147">
    <property type="protein sequence ID" value="KAK5276745.1"/>
    <property type="molecule type" value="Genomic_DNA"/>
</dbReference>
<dbReference type="SUPFAM" id="SSF48264">
    <property type="entry name" value="Cytochrome P450"/>
    <property type="match status" value="1"/>
</dbReference>
<dbReference type="Gene3D" id="1.10.630.10">
    <property type="entry name" value="Cytochrome P450"/>
    <property type="match status" value="1"/>
</dbReference>
<dbReference type="InterPro" id="IPR036396">
    <property type="entry name" value="Cyt_P450_sf"/>
</dbReference>
<accession>A0ABR0M1W8</accession>
<sequence length="70" mass="7584">MASSDQEIVPIPQPAGWPILGNVSDIDPEFPLGSLMHLADTYGPIYRLTTVGKNRIVISSVALMNEVCDE</sequence>
<keyword evidence="2" id="KW-1185">Reference proteome</keyword>
<evidence type="ECO:0000313" key="2">
    <source>
        <dbReference type="Proteomes" id="UP001357485"/>
    </source>
</evidence>
<evidence type="ECO:0000313" key="1">
    <source>
        <dbReference type="EMBL" id="KAK5276745.1"/>
    </source>
</evidence>
<reference evidence="1 2" key="1">
    <citation type="submission" date="2023-08" db="EMBL/GenBank/DDBJ databases">
        <title>Black Yeasts Isolated from many extreme environments.</title>
        <authorList>
            <person name="Coleine C."/>
            <person name="Stajich J.E."/>
            <person name="Selbmann L."/>
        </authorList>
    </citation>
    <scope>NUCLEOTIDE SEQUENCE [LARGE SCALE GENOMIC DNA]</scope>
    <source>
        <strain evidence="1 2">CCFEE 536</strain>
    </source>
</reference>
<protein>
    <recommendedName>
        <fullName evidence="3">Cytochrome P450</fullName>
    </recommendedName>
</protein>
<feature type="non-terminal residue" evidence="1">
    <location>
        <position position="70"/>
    </location>
</feature>